<feature type="transmembrane region" description="Helical" evidence="2">
    <location>
        <begin position="65"/>
        <end position="85"/>
    </location>
</feature>
<evidence type="ECO:0000313" key="3">
    <source>
        <dbReference type="EMBL" id="GIG32727.1"/>
    </source>
</evidence>
<comment type="caution">
    <text evidence="3">The sequence shown here is derived from an EMBL/GenBank/DDBJ whole genome shotgun (WGS) entry which is preliminary data.</text>
</comment>
<feature type="compositionally biased region" description="Low complexity" evidence="1">
    <location>
        <begin position="13"/>
        <end position="29"/>
    </location>
</feature>
<evidence type="ECO:0008006" key="5">
    <source>
        <dbReference type="Google" id="ProtNLM"/>
    </source>
</evidence>
<dbReference type="EMBL" id="BONN01000004">
    <property type="protein sequence ID" value="GIG32727.1"/>
    <property type="molecule type" value="Genomic_DNA"/>
</dbReference>
<evidence type="ECO:0000313" key="4">
    <source>
        <dbReference type="Proteomes" id="UP000618382"/>
    </source>
</evidence>
<keyword evidence="2" id="KW-0472">Membrane</keyword>
<evidence type="ECO:0000256" key="2">
    <source>
        <dbReference type="SAM" id="Phobius"/>
    </source>
</evidence>
<reference evidence="3 4" key="1">
    <citation type="submission" date="2021-01" db="EMBL/GenBank/DDBJ databases">
        <title>Whole genome shotgun sequence of Cellulomonas oligotrophica NBRC 109435.</title>
        <authorList>
            <person name="Komaki H."/>
            <person name="Tamura T."/>
        </authorList>
    </citation>
    <scope>NUCLEOTIDE SEQUENCE [LARGE SCALE GENOMIC DNA]</scope>
    <source>
        <strain evidence="3 4">NBRC 109435</strain>
    </source>
</reference>
<name>A0ABQ4DAH3_9CELL</name>
<evidence type="ECO:0000256" key="1">
    <source>
        <dbReference type="SAM" id="MobiDB-lite"/>
    </source>
</evidence>
<keyword evidence="2" id="KW-1133">Transmembrane helix</keyword>
<protein>
    <recommendedName>
        <fullName evidence="5">DUF4352 domain-containing protein</fullName>
    </recommendedName>
</protein>
<feature type="compositionally biased region" description="Pro residues" evidence="1">
    <location>
        <begin position="30"/>
        <end position="56"/>
    </location>
</feature>
<sequence length="232" mass="22886">MPDARDSTMGALSPSRTRPISPPTTALPLAGPPTAPAVPPASPDAVPVPAPEPAPGRRPGRRRSAVVVAGLVAVAVTAAVVALALRGGPSSAAPDPQATAATLAGGSVPFGGTFTYDDGLALTVGAPEAFEPSASAEAPGTGTHVRVEVRVDNGTAEPFLPATLATVATADGGPAATVWDPELGLELTGPPHAAPAGATTTFQLGWTVVDPQSLRLEITPALLGYEPVVVTG</sequence>
<keyword evidence="2" id="KW-0812">Transmembrane</keyword>
<proteinExistence type="predicted"/>
<dbReference type="Proteomes" id="UP000618382">
    <property type="component" value="Unassembled WGS sequence"/>
</dbReference>
<organism evidence="3 4">
    <name type="scientific">Cellulomonas oligotrophica</name>
    <dbReference type="NCBI Taxonomy" id="931536"/>
    <lineage>
        <taxon>Bacteria</taxon>
        <taxon>Bacillati</taxon>
        <taxon>Actinomycetota</taxon>
        <taxon>Actinomycetes</taxon>
        <taxon>Micrococcales</taxon>
        <taxon>Cellulomonadaceae</taxon>
        <taxon>Cellulomonas</taxon>
    </lineage>
</organism>
<accession>A0ABQ4DAH3</accession>
<keyword evidence="4" id="KW-1185">Reference proteome</keyword>
<feature type="region of interest" description="Disordered" evidence="1">
    <location>
        <begin position="1"/>
        <end position="61"/>
    </location>
</feature>
<gene>
    <name evidence="3" type="ORF">Col01nite_18860</name>
</gene>